<proteinExistence type="inferred from homology"/>
<dbReference type="RefSeq" id="WP_090341514.1">
    <property type="nucleotide sequence ID" value="NZ_FNXY01000011.1"/>
</dbReference>
<dbReference type="Proteomes" id="UP000199532">
    <property type="component" value="Unassembled WGS sequence"/>
</dbReference>
<name>A0A1H7AML2_9BACT</name>
<dbReference type="AlphaFoldDB" id="A0A1H7AML2"/>
<dbReference type="PIRSF" id="PIRSF037489">
    <property type="entry name" value="UCP037489_NIF3_YqfO"/>
    <property type="match status" value="1"/>
</dbReference>
<dbReference type="PANTHER" id="PTHR13799">
    <property type="entry name" value="NGG1 INTERACTING FACTOR 3"/>
    <property type="match status" value="1"/>
</dbReference>
<keyword evidence="8" id="KW-1185">Reference proteome</keyword>
<feature type="binding site" evidence="6">
    <location>
        <position position="328"/>
    </location>
    <ligand>
        <name>a divalent metal cation</name>
        <dbReference type="ChEBI" id="CHEBI:60240"/>
        <label>1</label>
    </ligand>
</feature>
<evidence type="ECO:0000256" key="1">
    <source>
        <dbReference type="ARBA" id="ARBA00006964"/>
    </source>
</evidence>
<dbReference type="InterPro" id="IPR015867">
    <property type="entry name" value="N-reg_PII/ATP_PRibTrfase_C"/>
</dbReference>
<comment type="similarity">
    <text evidence="1 5">Belongs to the GTP cyclohydrolase I type 2/NIF3 family.</text>
</comment>
<feature type="binding site" evidence="6">
    <location>
        <position position="66"/>
    </location>
    <ligand>
        <name>a divalent metal cation</name>
        <dbReference type="ChEBI" id="CHEBI:60240"/>
        <label>1</label>
    </ligand>
</feature>
<dbReference type="InterPro" id="IPR036069">
    <property type="entry name" value="DUF34/NIF3_sf"/>
</dbReference>
<feature type="binding site" evidence="6">
    <location>
        <position position="104"/>
    </location>
    <ligand>
        <name>a divalent metal cation</name>
        <dbReference type="ChEBI" id="CHEBI:60240"/>
        <label>1</label>
    </ligand>
</feature>
<evidence type="ECO:0000256" key="6">
    <source>
        <dbReference type="PIRSR" id="PIRSR602678-1"/>
    </source>
</evidence>
<protein>
    <recommendedName>
        <fullName evidence="3 5">GTP cyclohydrolase 1 type 2 homolog</fullName>
    </recommendedName>
</protein>
<evidence type="ECO:0000256" key="2">
    <source>
        <dbReference type="ARBA" id="ARBA00011643"/>
    </source>
</evidence>
<keyword evidence="4 5" id="KW-0479">Metal-binding</keyword>
<dbReference type="STRING" id="408657.SAMN04487995_5771"/>
<comment type="subunit">
    <text evidence="2">Homohexamer.</text>
</comment>
<dbReference type="InterPro" id="IPR017221">
    <property type="entry name" value="DUF34/NIF3_bac"/>
</dbReference>
<feature type="binding site" evidence="6">
    <location>
        <position position="65"/>
    </location>
    <ligand>
        <name>a divalent metal cation</name>
        <dbReference type="ChEBI" id="CHEBI:60240"/>
        <label>1</label>
    </ligand>
</feature>
<evidence type="ECO:0000313" key="8">
    <source>
        <dbReference type="Proteomes" id="UP000199532"/>
    </source>
</evidence>
<sequence length="366" mass="40722">MTKIKQITQQLEKLAPISYQESYDNAGLIVGNSETEVTGVLFSLDVTEAVVAEAIERNCNLIVAHHPIVFKGLKKLNGSNYVERTVIKAIKSDIAIYAIHTNLDHVVQGVNWKIAEKLELKNVKILAPKKQLLAKLTFFVPVANSQEVLNALFDAGAGEIGNYKNCSFRTEGTGTFLPGETANPVTGSRGIKEEVFEHRLEVMFPSYLETPILAALKANHPYEEVAYYLQSLENENQEIGAGAVGELQEPMEPQDFLGFVKERMQASLIKHTIPLSKKIQRVAVCGGAGSFLLSDAIRAKADVFITADYKYHEFFDADNRIMICDIGHFESEVFTKDLLYNYLSGIFSNFALCLSEVNTNPVRYFV</sequence>
<dbReference type="SUPFAM" id="SSF102705">
    <property type="entry name" value="NIF3 (NGG1p interacting factor 3)-like"/>
    <property type="match status" value="1"/>
</dbReference>
<organism evidence="7 8">
    <name type="scientific">Dyadobacter koreensis</name>
    <dbReference type="NCBI Taxonomy" id="408657"/>
    <lineage>
        <taxon>Bacteria</taxon>
        <taxon>Pseudomonadati</taxon>
        <taxon>Bacteroidota</taxon>
        <taxon>Cytophagia</taxon>
        <taxon>Cytophagales</taxon>
        <taxon>Spirosomataceae</taxon>
        <taxon>Dyadobacter</taxon>
    </lineage>
</organism>
<dbReference type="PANTHER" id="PTHR13799:SF14">
    <property type="entry name" value="GTP CYCLOHYDROLASE 1 TYPE 2 HOMOLOG"/>
    <property type="match status" value="1"/>
</dbReference>
<evidence type="ECO:0000256" key="3">
    <source>
        <dbReference type="ARBA" id="ARBA00022112"/>
    </source>
</evidence>
<accession>A0A1H7AML2</accession>
<dbReference type="Pfam" id="PF01784">
    <property type="entry name" value="DUF34_NIF3"/>
    <property type="match status" value="1"/>
</dbReference>
<dbReference type="GO" id="GO:0046872">
    <property type="term" value="F:metal ion binding"/>
    <property type="evidence" value="ECO:0007669"/>
    <property type="project" value="UniProtKB-UniRule"/>
</dbReference>
<dbReference type="EMBL" id="FNXY01000011">
    <property type="protein sequence ID" value="SEJ66901.1"/>
    <property type="molecule type" value="Genomic_DNA"/>
</dbReference>
<reference evidence="7 8" key="1">
    <citation type="submission" date="2016-10" db="EMBL/GenBank/DDBJ databases">
        <authorList>
            <person name="de Groot N.N."/>
        </authorList>
    </citation>
    <scope>NUCLEOTIDE SEQUENCE [LARGE SCALE GENOMIC DNA]</scope>
    <source>
        <strain evidence="7 8">DSM 19938</strain>
    </source>
</reference>
<dbReference type="GO" id="GO:0005737">
    <property type="term" value="C:cytoplasm"/>
    <property type="evidence" value="ECO:0007669"/>
    <property type="project" value="TreeGrafter"/>
</dbReference>
<dbReference type="FunFam" id="3.40.1390.30:FF:000001">
    <property type="entry name" value="GTP cyclohydrolase 1 type 2"/>
    <property type="match status" value="1"/>
</dbReference>
<evidence type="ECO:0000256" key="5">
    <source>
        <dbReference type="PIRNR" id="PIRNR037489"/>
    </source>
</evidence>
<evidence type="ECO:0000313" key="7">
    <source>
        <dbReference type="EMBL" id="SEJ66901.1"/>
    </source>
</evidence>
<gene>
    <name evidence="7" type="ORF">SAMN04487995_5771</name>
</gene>
<dbReference type="OrthoDB" id="9792792at2"/>
<dbReference type="InterPro" id="IPR002678">
    <property type="entry name" value="DUF34/NIF3"/>
</dbReference>
<dbReference type="Gene3D" id="3.40.1390.30">
    <property type="entry name" value="NIF3 (NGG1p interacting factor 3)-like"/>
    <property type="match status" value="1"/>
</dbReference>
<dbReference type="Gene3D" id="3.30.70.120">
    <property type="match status" value="1"/>
</dbReference>
<dbReference type="NCBIfam" id="TIGR00486">
    <property type="entry name" value="YbgI_SA1388"/>
    <property type="match status" value="1"/>
</dbReference>
<evidence type="ECO:0000256" key="4">
    <source>
        <dbReference type="ARBA" id="ARBA00022723"/>
    </source>
</evidence>
<feature type="binding site" evidence="6">
    <location>
        <position position="332"/>
    </location>
    <ligand>
        <name>a divalent metal cation</name>
        <dbReference type="ChEBI" id="CHEBI:60240"/>
        <label>1</label>
    </ligand>
</feature>